<keyword evidence="6" id="KW-0175">Coiled coil</keyword>
<keyword evidence="2" id="KW-0444">Lipid biosynthesis</keyword>
<evidence type="ECO:0000256" key="1">
    <source>
        <dbReference type="ARBA" id="ARBA00005189"/>
    </source>
</evidence>
<keyword evidence="3 7" id="KW-0808">Transferase</keyword>
<sequence>MQQKENTVPIIEPVARELLLAELTPARKMRNTHRAGNEIYIFSAAECPSLMREVGRLREAAFRGAGGGTGQEVDIDEEDLAGDGYYQLIVWDPSAQEIVGGYRFIVCTTPNPRHLSTEHYFRFSERFRRKFLPRTIELGRSFVQPAYQARGNAKSIYALDNLWDGLGALIVLNPKAKYLFGKVTMYTTYKAVARNALIWFLRRYFPDRDQLVEGIHPIRLDLDDPYYEELFCGATYMENYRILIQQIRKFNENIPPLINAYMNLSPTMRVFDTVSNPDFGGVEETGILVTIRDIYPEKRLRYTRWLGWRANLKHRREEFSERLREHFERIKKKRNA</sequence>
<dbReference type="EMBL" id="VVXK01000001">
    <property type="protein sequence ID" value="KAA2372186.1"/>
    <property type="molecule type" value="Genomic_DNA"/>
</dbReference>
<dbReference type="GeneID" id="92757082"/>
<evidence type="ECO:0000256" key="4">
    <source>
        <dbReference type="ARBA" id="ARBA00023098"/>
    </source>
</evidence>
<dbReference type="AlphaFoldDB" id="A0A5B3GFW7"/>
<accession>A0A5B3GFW7</accession>
<evidence type="ECO:0000313" key="7">
    <source>
        <dbReference type="EMBL" id="KAA2372186.1"/>
    </source>
</evidence>
<dbReference type="SUPFAM" id="SSF55729">
    <property type="entry name" value="Acyl-CoA N-acyltransferases (Nat)"/>
    <property type="match status" value="1"/>
</dbReference>
<dbReference type="RefSeq" id="WP_015546867.1">
    <property type="nucleotide sequence ID" value="NZ_AP031448.1"/>
</dbReference>
<evidence type="ECO:0000313" key="10">
    <source>
        <dbReference type="Proteomes" id="UP000323567"/>
    </source>
</evidence>
<dbReference type="Proteomes" id="UP000322658">
    <property type="component" value="Unassembled WGS sequence"/>
</dbReference>
<evidence type="ECO:0000256" key="2">
    <source>
        <dbReference type="ARBA" id="ARBA00022516"/>
    </source>
</evidence>
<dbReference type="PANTHER" id="PTHR37323">
    <property type="entry name" value="GCN5-RELATED N-ACETYLTRANSFERASE"/>
    <property type="match status" value="1"/>
</dbReference>
<comment type="caution">
    <text evidence="7">The sequence shown here is derived from an EMBL/GenBank/DDBJ whole genome shotgun (WGS) entry which is preliminary data.</text>
</comment>
<dbReference type="EMBL" id="VVXJ01000021">
    <property type="protein sequence ID" value="KAA2374972.1"/>
    <property type="molecule type" value="Genomic_DNA"/>
</dbReference>
<reference evidence="9 10" key="1">
    <citation type="journal article" date="2019" name="Nat. Med.">
        <title>A library of human gut bacterial isolates paired with longitudinal multiomics data enables mechanistic microbiome research.</title>
        <authorList>
            <person name="Poyet M."/>
            <person name="Groussin M."/>
            <person name="Gibbons S.M."/>
            <person name="Avila-Pacheco J."/>
            <person name="Jiang X."/>
            <person name="Kearney S.M."/>
            <person name="Perrotta A.R."/>
            <person name="Berdy B."/>
            <person name="Zhao S."/>
            <person name="Lieberman T.D."/>
            <person name="Swanson P.K."/>
            <person name="Smith M."/>
            <person name="Roesemann S."/>
            <person name="Alexander J.E."/>
            <person name="Rich S.A."/>
            <person name="Livny J."/>
            <person name="Vlamakis H."/>
            <person name="Clish C."/>
            <person name="Bullock K."/>
            <person name="Deik A."/>
            <person name="Scott J."/>
            <person name="Pierce K.A."/>
            <person name="Xavier R.J."/>
            <person name="Alm E.J."/>
        </authorList>
    </citation>
    <scope>NUCLEOTIDE SEQUENCE [LARGE SCALE GENOMIC DNA]</scope>
    <source>
        <strain evidence="8 9">BIOML-A1</strain>
        <strain evidence="7 10">BIOML-A2</strain>
    </source>
</reference>
<dbReference type="Proteomes" id="UP000323567">
    <property type="component" value="Unassembled WGS sequence"/>
</dbReference>
<protein>
    <submittedName>
        <fullName evidence="7">GNAT family N-acetyltransferase</fullName>
    </submittedName>
</protein>
<comment type="pathway">
    <text evidence="1">Lipid metabolism.</text>
</comment>
<dbReference type="InterPro" id="IPR016181">
    <property type="entry name" value="Acyl_CoA_acyltransferase"/>
</dbReference>
<dbReference type="GO" id="GO:0006629">
    <property type="term" value="P:lipid metabolic process"/>
    <property type="evidence" value="ECO:0007669"/>
    <property type="project" value="UniProtKB-KW"/>
</dbReference>
<dbReference type="PANTHER" id="PTHR37323:SF1">
    <property type="entry name" value="L-ORNITHINE N(ALPHA)-ACYLTRANSFERASE"/>
    <property type="match status" value="1"/>
</dbReference>
<evidence type="ECO:0000313" key="8">
    <source>
        <dbReference type="EMBL" id="KAA2374972.1"/>
    </source>
</evidence>
<evidence type="ECO:0000256" key="3">
    <source>
        <dbReference type="ARBA" id="ARBA00022679"/>
    </source>
</evidence>
<evidence type="ECO:0000256" key="5">
    <source>
        <dbReference type="ARBA" id="ARBA00023315"/>
    </source>
</evidence>
<dbReference type="GO" id="GO:0016746">
    <property type="term" value="F:acyltransferase activity"/>
    <property type="evidence" value="ECO:0007669"/>
    <property type="project" value="UniProtKB-KW"/>
</dbReference>
<keyword evidence="5" id="KW-0012">Acyltransferase</keyword>
<evidence type="ECO:0000256" key="6">
    <source>
        <dbReference type="SAM" id="Coils"/>
    </source>
</evidence>
<organism evidence="7 10">
    <name type="scientific">Alistipes shahii</name>
    <dbReference type="NCBI Taxonomy" id="328814"/>
    <lineage>
        <taxon>Bacteria</taxon>
        <taxon>Pseudomonadati</taxon>
        <taxon>Bacteroidota</taxon>
        <taxon>Bacteroidia</taxon>
        <taxon>Bacteroidales</taxon>
        <taxon>Rikenellaceae</taxon>
        <taxon>Alistipes</taxon>
    </lineage>
</organism>
<feature type="coiled-coil region" evidence="6">
    <location>
        <begin position="309"/>
        <end position="336"/>
    </location>
</feature>
<dbReference type="InterPro" id="IPR052351">
    <property type="entry name" value="Ornithine_N-alpha-AT"/>
</dbReference>
<dbReference type="Pfam" id="PF13444">
    <property type="entry name" value="Acetyltransf_5"/>
    <property type="match status" value="1"/>
</dbReference>
<proteinExistence type="predicted"/>
<evidence type="ECO:0000313" key="9">
    <source>
        <dbReference type="Proteomes" id="UP000322658"/>
    </source>
</evidence>
<gene>
    <name evidence="8" type="ORF">F2Y07_10195</name>
    <name evidence="7" type="ORF">F2Y13_01630</name>
</gene>
<name>A0A5B3GFW7_9BACT</name>
<keyword evidence="4" id="KW-0443">Lipid metabolism</keyword>